<dbReference type="OrthoDB" id="167398at2759"/>
<evidence type="ECO:0000313" key="3">
    <source>
        <dbReference type="Proteomes" id="UP000001554"/>
    </source>
</evidence>
<evidence type="ECO:0000313" key="4">
    <source>
        <dbReference type="RefSeq" id="XP_035676786.1"/>
    </source>
</evidence>
<sequence length="776" mass="87914">MMRRLLLLVLAVAVQGDVYMHNPRGSNNRLDEARRDRNNANRLFDSQNNDRGGYNVGSLYYYEGSHLSIEWTNQHSCDNPNNHCELVIQYMCGDLVRDGTTVTTIPVNPMQCQNYDCNRDKRYGMHETYDYHIKCRLRQRNMGLFTADQNLKGQTAQYTRQNANGNRRGYECPEERDHYPYWHPTPWKDIAVLTNNPRRCPYYQRESENVKGRYECVVPQEYIMENLQANTRRRAIIPNNKQDCEDFRYPTNDRNGTRGIWQEMHAHGLPAPECRETEWTRDNHLGNTLGGYPALYNWTIPGLDHEKCVLRIRYNISTGDFEGWDPSVNSTNNKDEEGVDVGSKFGLSPQEAEDRGYVYKQNPQVKVFGEFASEGTPEKDFELQLAVNTNQYGRVFQDRSHTFAVRKRPKELSGATIHNVNVRGKRGNIVQVYPAVEYDFVPNTLEVSKGDYVHYQWTGSNTNPENNDGQGKAGTDRSNVVLQGAQVYPEGKGTGYGSKPVKGQWGRSYPMHLSNATFLGFSKDLMRNLAILDNHQFGGEMSELDDAGTYFDLGPRKVTQSGVFHYMSTRNNNFSNRSQKGRVIVVDQPVKTESVGWNGGNITFNQDAAVVTVPRGTLSGLQKMRLEEWEPEAGEDLLESRQASINVGSDYASNYILISPTDKITQGDKTFKVNMKVNSGVSNVAIYHANPDSFTSWSKLNAEISGGVASFQVDRGGLFVARTETSVGLVVGMVMLVVILVVIIVGSVVYFRKHPDRWDQVKKSAAVARYSTQNKV</sequence>
<dbReference type="PANTHER" id="PTHR35170">
    <property type="entry name" value="PROTEIN DD3-3"/>
    <property type="match status" value="1"/>
</dbReference>
<accession>A0A9J7MRW6</accession>
<name>A0A9J7MRW6_BRAFL</name>
<proteinExistence type="predicted"/>
<dbReference type="Proteomes" id="UP000001554">
    <property type="component" value="Chromosome 5"/>
</dbReference>
<dbReference type="KEGG" id="bfo:118415937"/>
<dbReference type="PANTHER" id="PTHR35170:SF1">
    <property type="entry name" value="PROTEIN DD3-3"/>
    <property type="match status" value="1"/>
</dbReference>
<dbReference type="GeneID" id="118415937"/>
<reference evidence="4" key="2">
    <citation type="submission" date="2025-08" db="UniProtKB">
        <authorList>
            <consortium name="RefSeq"/>
        </authorList>
    </citation>
    <scope>IDENTIFICATION</scope>
    <source>
        <strain evidence="4">S238N-H82</strain>
        <tissue evidence="4">Testes</tissue>
    </source>
</reference>
<dbReference type="InterPro" id="IPR053320">
    <property type="entry name" value="Protein_DD3-3_O-glyco"/>
</dbReference>
<dbReference type="OMA" id="TNQHSCS"/>
<keyword evidence="1" id="KW-1133">Transmembrane helix</keyword>
<gene>
    <name evidence="4" type="primary">LOC118415937</name>
</gene>
<keyword evidence="3" id="KW-1185">Reference proteome</keyword>
<keyword evidence="2" id="KW-0732">Signal</keyword>
<protein>
    <submittedName>
        <fullName evidence="4">Protein DD3-3-like</fullName>
    </submittedName>
</protein>
<feature type="transmembrane region" description="Helical" evidence="1">
    <location>
        <begin position="727"/>
        <end position="751"/>
    </location>
</feature>
<reference evidence="3" key="1">
    <citation type="journal article" date="2020" name="Nat. Ecol. Evol.">
        <title>Deeply conserved synteny resolves early events in vertebrate evolution.</title>
        <authorList>
            <person name="Simakov O."/>
            <person name="Marletaz F."/>
            <person name="Yue J.X."/>
            <person name="O'Connell B."/>
            <person name="Jenkins J."/>
            <person name="Brandt A."/>
            <person name="Calef R."/>
            <person name="Tung C.H."/>
            <person name="Huang T.K."/>
            <person name="Schmutz J."/>
            <person name="Satoh N."/>
            <person name="Yu J.K."/>
            <person name="Putnam N.H."/>
            <person name="Green R.E."/>
            <person name="Rokhsar D.S."/>
        </authorList>
    </citation>
    <scope>NUCLEOTIDE SEQUENCE [LARGE SCALE GENOMIC DNA]</scope>
    <source>
        <strain evidence="3">S238N-H82</strain>
    </source>
</reference>
<evidence type="ECO:0000256" key="1">
    <source>
        <dbReference type="SAM" id="Phobius"/>
    </source>
</evidence>
<evidence type="ECO:0000256" key="2">
    <source>
        <dbReference type="SAM" id="SignalP"/>
    </source>
</evidence>
<organism evidence="3 4">
    <name type="scientific">Branchiostoma floridae</name>
    <name type="common">Florida lancelet</name>
    <name type="synonym">Amphioxus</name>
    <dbReference type="NCBI Taxonomy" id="7739"/>
    <lineage>
        <taxon>Eukaryota</taxon>
        <taxon>Metazoa</taxon>
        <taxon>Chordata</taxon>
        <taxon>Cephalochordata</taxon>
        <taxon>Leptocardii</taxon>
        <taxon>Amphioxiformes</taxon>
        <taxon>Branchiostomatidae</taxon>
        <taxon>Branchiostoma</taxon>
    </lineage>
</organism>
<feature type="chain" id="PRO_5039900564" evidence="2">
    <location>
        <begin position="17"/>
        <end position="776"/>
    </location>
</feature>
<dbReference type="RefSeq" id="XP_035676786.1">
    <property type="nucleotide sequence ID" value="XM_035820893.1"/>
</dbReference>
<keyword evidence="1" id="KW-0812">Transmembrane</keyword>
<keyword evidence="1" id="KW-0472">Membrane</keyword>
<feature type="signal peptide" evidence="2">
    <location>
        <begin position="1"/>
        <end position="16"/>
    </location>
</feature>
<dbReference type="AlphaFoldDB" id="A0A9J7MRW6"/>